<feature type="signal peptide" evidence="7">
    <location>
        <begin position="1"/>
        <end position="17"/>
    </location>
</feature>
<dbReference type="Proteomes" id="UP000278627">
    <property type="component" value="Unassembled WGS sequence"/>
</dbReference>
<feature type="region of interest" description="Disordered" evidence="5">
    <location>
        <begin position="2041"/>
        <end position="2084"/>
    </location>
</feature>
<evidence type="ECO:0000256" key="3">
    <source>
        <dbReference type="ARBA" id="ARBA00023180"/>
    </source>
</evidence>
<organism evidence="10">
    <name type="scientific">Brugia pahangi</name>
    <name type="common">Filarial nematode worm</name>
    <dbReference type="NCBI Taxonomy" id="6280"/>
    <lineage>
        <taxon>Eukaryota</taxon>
        <taxon>Metazoa</taxon>
        <taxon>Ecdysozoa</taxon>
        <taxon>Nematoda</taxon>
        <taxon>Chromadorea</taxon>
        <taxon>Rhabditida</taxon>
        <taxon>Spirurina</taxon>
        <taxon>Spiruromorpha</taxon>
        <taxon>Filarioidea</taxon>
        <taxon>Onchocercidae</taxon>
        <taxon>Brugia</taxon>
    </lineage>
</organism>
<reference evidence="8 9" key="2">
    <citation type="submission" date="2018-11" db="EMBL/GenBank/DDBJ databases">
        <authorList>
            <consortium name="Pathogen Informatics"/>
        </authorList>
    </citation>
    <scope>NUCLEOTIDE SEQUENCE [LARGE SCALE GENOMIC DNA]</scope>
</reference>
<evidence type="ECO:0000313" key="8">
    <source>
        <dbReference type="EMBL" id="VDN82703.1"/>
    </source>
</evidence>
<evidence type="ECO:0000256" key="7">
    <source>
        <dbReference type="SAM" id="SignalP"/>
    </source>
</evidence>
<evidence type="ECO:0000256" key="6">
    <source>
        <dbReference type="SAM" id="Phobius"/>
    </source>
</evidence>
<keyword evidence="6" id="KW-0472">Membrane</keyword>
<reference evidence="10" key="1">
    <citation type="submission" date="2016-04" db="UniProtKB">
        <authorList>
            <consortium name="WormBaseParasite"/>
        </authorList>
    </citation>
    <scope>IDENTIFICATION</scope>
</reference>
<evidence type="ECO:0000256" key="2">
    <source>
        <dbReference type="ARBA" id="ARBA00022737"/>
    </source>
</evidence>
<dbReference type="WBParaSite" id="BPAG_0000151601-mRNA-1">
    <property type="protein sequence ID" value="BPAG_0000151601-mRNA-1"/>
    <property type="gene ID" value="BPAG_0000151601"/>
</dbReference>
<keyword evidence="9" id="KW-1185">Reference proteome</keyword>
<evidence type="ECO:0000313" key="9">
    <source>
        <dbReference type="Proteomes" id="UP000278627"/>
    </source>
</evidence>
<keyword evidence="6" id="KW-0812">Transmembrane</keyword>
<name>A0A158PQC7_BRUPA</name>
<proteinExistence type="predicted"/>
<feature type="repeat" description="CSPG" evidence="4">
    <location>
        <begin position="1011"/>
        <end position="1113"/>
    </location>
</feature>
<evidence type="ECO:0000313" key="10">
    <source>
        <dbReference type="WBParaSite" id="BPAG_0000151601-mRNA-1"/>
    </source>
</evidence>
<keyword evidence="1 7" id="KW-0732">Signal</keyword>
<dbReference type="Pfam" id="PF16184">
    <property type="entry name" value="Cadherin_3"/>
    <property type="match status" value="8"/>
</dbReference>
<keyword evidence="6" id="KW-1133">Transmembrane helix</keyword>
<feature type="compositionally biased region" description="Basic and acidic residues" evidence="5">
    <location>
        <begin position="2041"/>
        <end position="2051"/>
    </location>
</feature>
<dbReference type="InterPro" id="IPR051561">
    <property type="entry name" value="FRAS1_ECM"/>
</dbReference>
<keyword evidence="3" id="KW-0325">Glycoprotein</keyword>
<dbReference type="EMBL" id="UZAD01000125">
    <property type="protein sequence ID" value="VDN82703.1"/>
    <property type="molecule type" value="Genomic_DNA"/>
</dbReference>
<evidence type="ECO:0000256" key="1">
    <source>
        <dbReference type="ARBA" id="ARBA00022729"/>
    </source>
</evidence>
<gene>
    <name evidence="8" type="ORF">BPAG_LOCUS1517</name>
</gene>
<dbReference type="PROSITE" id="PS51854">
    <property type="entry name" value="CSPG"/>
    <property type="match status" value="3"/>
</dbReference>
<dbReference type="GO" id="GO:0009653">
    <property type="term" value="P:anatomical structure morphogenesis"/>
    <property type="evidence" value="ECO:0007669"/>
    <property type="project" value="TreeGrafter"/>
</dbReference>
<dbReference type="PANTHER" id="PTHR45739">
    <property type="entry name" value="MATRIX PROTEIN, PUTATIVE-RELATED"/>
    <property type="match status" value="1"/>
</dbReference>
<evidence type="ECO:0000256" key="5">
    <source>
        <dbReference type="SAM" id="MobiDB-lite"/>
    </source>
</evidence>
<protein>
    <submittedName>
        <fullName evidence="10">Cadherin domain-containing protein</fullName>
    </submittedName>
</protein>
<dbReference type="InterPro" id="IPR039005">
    <property type="entry name" value="CSPG_rpt"/>
</dbReference>
<dbReference type="PANTHER" id="PTHR45739:SF8">
    <property type="entry name" value="FRAS1-RELATED EXTRACELLULAR MATRIX PROTEIN 1"/>
    <property type="match status" value="1"/>
</dbReference>
<accession>A0A158PQC7</accession>
<feature type="repeat" description="CSPG" evidence="4">
    <location>
        <begin position="188"/>
        <end position="280"/>
    </location>
</feature>
<feature type="transmembrane region" description="Helical" evidence="6">
    <location>
        <begin position="1972"/>
        <end position="1994"/>
    </location>
</feature>
<sequence length="2141" mass="243097">MAILLSLPVSLLFSTLKLEITTRMALLTTPQVMDQSSSLISGSDKHFIIRLLSHNRNLTISERNGNLFADSLLIDSLDNNIINTLNIRCSNDILLRITMNNNTSRTMLSPSLCRQNTQLKALIGGTNENKGLLFDGCVENVTIAGEVLLDRWCSFDETTHQQTSQQQRQHQKDANEQSDGPRPPPHYVGLQHFTEPLVLDEGATAPIQSWNIYAFSRHHYRNISKEDILFRLLEPPQHGQLLKYGQPINQFASSDILANKIFYKHDDSETTIDNIGLETAIISREVVTPKRNMIYNIPIRINPVNDPPELKSGTDSEMLWITGDSKLTLDSRAINLWDADSDPETVYVSVIATNGVRLEDSGSKEIQKFTQRDFLNNDVHAILTGKVNEGTLKLIASDGERQSDALQLTIHFAPIEIQLKANTAVNNKTVNHQIAITGLKVIHQTAAIISSANLSFTTNLPGIPIKYTIVDQPEYGVVQCRHGLGQFEICSTFSQNDIDSSRVQYKHSSAMNPMLDTFSFQIRVDTTTSMIHVFRITFITVHVKIFNRIPCLLNNTDNLVLKRENLFAWTFPKSFPTNQLVYHIIEPPKFGTLLRRVEKNRNRRIGVSSNFTQKHIDDGEIIYKMHFVQYSIVNDFFTFRLITPSVTSEEVLFEITFIPGRGSVQLINRTVIVEEGGMQKISNESLSLRTPDSSRFVFIIGNAPVYGNILLKRATGEQLRLIDGDNFTTSDVNSGNVFYQHMDGENRIDQVFLLAESIYERTSRVPFWLTVRLILKNDNVPRLIGNNIIQITERGDRTLYPSLLPWVDDDIDAQPLQFTFYDNFRHAAILSNFPPFAPLHSFTQRQMQNSEVLIRHFGYSKNFKMNYTVSDGVHQVASVLVITASQPFIRIQNSNITISITNATTAAATAIFVPLTNRNLSAVTNVDAKKSDIWFKVTTGNWIFISNSIKKLVKSFTQQDIDDGLIQYRITVPSINNDQHEQAITATVANLTVTKTFKVFKIHLDDNERNHLEMRTLTSLVVPFSSISQIDKSVLLATASHKHPSEIVFDVIRQPMHGSLILESFRAINNGRTVMPSNFFVSRFTQAHVNAGQIQYLHNGILSSRDSVVFNVSIGKQMIGPYTLFINVVDDRIELSVSNITVISGSNKTINSDVIHATAGNERDIEFRILSDPEFGWLVRDASNLTNISTIRQFSIQELSDHRIHYISNPTSRELRDTFTVAACTIDTQQCTLPKQQIKGYIVEPELLRNEIMKIWNMRKTPITKQHLFSQVKDELLYELNNEIKDDDTPTEQIRYLINQPLNGYVARANNPSKAITNFSQAEINKLEIIFVKNEDTATAGGFSFLVSDGLHQIGPEWFTIESLQGIKIMMDANGPLVVPPGKFPAVIGSDLLKVHISDVDPSKIVYKLTKMPRYGNLLLSGVLTEQFTQEDINEDRLTYKVDSDFLDEWTKKDLFLFKVLLNNSTDNSAIDENRFKISITYAALPSHRLHEFIQLHSVVVSRGGSVAINESHVNLDIIRKNFREELVVDFSRKPRHGQLDVLNSIIKHTTLVKLFDLLTGRSLIYRHQKEALLRDEILFYILPKNDANRHRTNRLRIILPVIVLPQKDPLVKIKEFPDRIKLITGGNYSLSSEIFQAVHPVIKPSGLEYRLLQAGSNGVKFLMKSGMTELFTQDDVNKGKVGLFHQQQHNVHGDIDVVVFQVILNLICNFFHIRALIIDILPLSLSLENHSDVEYIQGKTYVLLNRTHFGAKSNGDRSKIVYKITKLPENGTLYWVAGEKEANTFTQLDIDEERVLYAQLNMQAFQVDRFEFKVENELNETVQSISYVRVLPVLNPRILIADSSSVALITGAHLNASILQYLTPRFFVTKSPRFGRFVLNSNVSQYVEFFTYNDIINNGLFYVPNQTDVMVLDFAELELNADEIQPARFRFEIEIHPSTIMNYISSTDSTTNHSIPPDLSHSAMVPVNEMINYYVLIILFALIVAVIITVIIFRRHSSNRKQLRVVKAQKRRELDVKAKADLQKQPDLLSTTVYATIGRSRRELSEKQPERPLQTFDGSKQRTSLTPTPISQRTQSRPLSGELMDYRELNIRNTPELNRSRPDRYQSTRLILVGKVIIGSNETKHSGFNELKLGFEMKIC</sequence>
<feature type="region of interest" description="Disordered" evidence="5">
    <location>
        <begin position="160"/>
        <end position="189"/>
    </location>
</feature>
<keyword evidence="2" id="KW-0677">Repeat</keyword>
<feature type="chain" id="PRO_5043135214" evidence="7">
    <location>
        <begin position="18"/>
        <end position="2141"/>
    </location>
</feature>
<feature type="repeat" description="CSPG" evidence="4">
    <location>
        <begin position="1368"/>
        <end position="1461"/>
    </location>
</feature>
<evidence type="ECO:0000256" key="4">
    <source>
        <dbReference type="PROSITE-ProRule" id="PRU01201"/>
    </source>
</evidence>
<feature type="compositionally biased region" description="Polar residues" evidence="5">
    <location>
        <begin position="2057"/>
        <end position="2079"/>
    </location>
</feature>
<dbReference type="STRING" id="6280.A0A158PQC7"/>